<sequence length="164" mass="19449">MPIVVSNEEVNVSPKQKKIVILMKKTLYLDKPEYKAFVEELRNLYAKGLFDDILIIREDEDTLFKLYENEYVVASLKDLEYLKQKVNALAKTMVEQKESTNKFINYLKDELFSIKGKIMYFEDELIKQRDTINELKKVTKTIIDMVRKLFENQKLLSLKAQLKQ</sequence>
<dbReference type="AlphaFoldDB" id="Q74MU0"/>
<organism evidence="1 2">
    <name type="scientific">Nanoarchaeum equitans (strain Kin4-M)</name>
    <dbReference type="NCBI Taxonomy" id="228908"/>
    <lineage>
        <taxon>Archaea</taxon>
        <taxon>Nanobdellota</taxon>
        <taxon>Candidatus Nanoarchaeia</taxon>
        <taxon>Nanoarchaeales</taxon>
        <taxon>Nanoarchaeaceae</taxon>
        <taxon>Nanoarchaeum</taxon>
    </lineage>
</organism>
<dbReference type="KEGG" id="neq:NEQ279"/>
<protein>
    <submittedName>
        <fullName evidence="1">NEQ279</fullName>
    </submittedName>
</protein>
<dbReference type="STRING" id="228908.NEQ279"/>
<dbReference type="EMBL" id="AE017199">
    <property type="protein sequence ID" value="AAR39129.1"/>
    <property type="molecule type" value="Genomic_DNA"/>
</dbReference>
<reference evidence="1 2" key="1">
    <citation type="journal article" date="2003" name="Proc. Natl. Acad. Sci. U.S.A.">
        <title>The genome of Nanoarchaeum equitans: insights into early archaeal evolution and derived parasitism.</title>
        <authorList>
            <person name="Waters E."/>
            <person name="Hohn M.J."/>
            <person name="Ahel I."/>
            <person name="Graham D.E."/>
            <person name="Adams M.D."/>
            <person name="Barnstead M."/>
            <person name="Beeson K.Y."/>
            <person name="Bibbs L."/>
            <person name="Bolanos R."/>
            <person name="Keller M."/>
            <person name="Kretz K."/>
            <person name="Lin X."/>
            <person name="Mathur E."/>
            <person name="Ni J."/>
            <person name="Podar M."/>
            <person name="Richardson T."/>
            <person name="Sutton G.G."/>
            <person name="Simon M."/>
            <person name="Soll D."/>
            <person name="Stetter K.O."/>
            <person name="Short J.M."/>
            <person name="Noordewier M."/>
        </authorList>
    </citation>
    <scope>NUCLEOTIDE SEQUENCE [LARGE SCALE GENOMIC DNA]</scope>
    <source>
        <strain evidence="1 2">Kin4-M</strain>
    </source>
</reference>
<proteinExistence type="predicted"/>
<evidence type="ECO:0000313" key="1">
    <source>
        <dbReference type="EMBL" id="AAR39129.1"/>
    </source>
</evidence>
<gene>
    <name evidence="1" type="ordered locus">NEQ279</name>
</gene>
<dbReference type="EnsemblBacteria" id="AAR39129">
    <property type="protein sequence ID" value="AAR39129"/>
    <property type="gene ID" value="NEQ279"/>
</dbReference>
<evidence type="ECO:0000313" key="2">
    <source>
        <dbReference type="Proteomes" id="UP000000578"/>
    </source>
</evidence>
<dbReference type="HOGENOM" id="CLU_1615343_0_0_2"/>
<keyword evidence="2" id="KW-1185">Reference proteome</keyword>
<name>Q74MU0_NANEQ</name>
<dbReference type="Proteomes" id="UP000000578">
    <property type="component" value="Chromosome"/>
</dbReference>
<dbReference type="BioCyc" id="NEQU228908:GJB6-296-MONOMER"/>
<accession>Q74MU0</accession>